<evidence type="ECO:0000313" key="2">
    <source>
        <dbReference type="Proteomes" id="UP000319004"/>
    </source>
</evidence>
<dbReference type="Proteomes" id="UP000319004">
    <property type="component" value="Chromosome"/>
</dbReference>
<organism evidence="1 2">
    <name type="scientific">Stieleria neptunia</name>
    <dbReference type="NCBI Taxonomy" id="2527979"/>
    <lineage>
        <taxon>Bacteria</taxon>
        <taxon>Pseudomonadati</taxon>
        <taxon>Planctomycetota</taxon>
        <taxon>Planctomycetia</taxon>
        <taxon>Pirellulales</taxon>
        <taxon>Pirellulaceae</taxon>
        <taxon>Stieleria</taxon>
    </lineage>
</organism>
<protein>
    <submittedName>
        <fullName evidence="1">Uncharacterized protein</fullName>
    </submittedName>
</protein>
<proteinExistence type="predicted"/>
<reference evidence="1 2" key="1">
    <citation type="submission" date="2019-03" db="EMBL/GenBank/DDBJ databases">
        <title>Deep-cultivation of Planctomycetes and their phenomic and genomic characterization uncovers novel biology.</title>
        <authorList>
            <person name="Wiegand S."/>
            <person name="Jogler M."/>
            <person name="Boedeker C."/>
            <person name="Pinto D."/>
            <person name="Vollmers J."/>
            <person name="Rivas-Marin E."/>
            <person name="Kohn T."/>
            <person name="Peeters S.H."/>
            <person name="Heuer A."/>
            <person name="Rast P."/>
            <person name="Oberbeckmann S."/>
            <person name="Bunk B."/>
            <person name="Jeske O."/>
            <person name="Meyerdierks A."/>
            <person name="Storesund J.E."/>
            <person name="Kallscheuer N."/>
            <person name="Luecker S."/>
            <person name="Lage O.M."/>
            <person name="Pohl T."/>
            <person name="Merkel B.J."/>
            <person name="Hornburger P."/>
            <person name="Mueller R.-W."/>
            <person name="Bruemmer F."/>
            <person name="Labrenz M."/>
            <person name="Spormann A.M."/>
            <person name="Op den Camp H."/>
            <person name="Overmann J."/>
            <person name="Amann R."/>
            <person name="Jetten M.S.M."/>
            <person name="Mascher T."/>
            <person name="Medema M.H."/>
            <person name="Devos D.P."/>
            <person name="Kaster A.-K."/>
            <person name="Ovreas L."/>
            <person name="Rohde M."/>
            <person name="Galperin M.Y."/>
            <person name="Jogler C."/>
        </authorList>
    </citation>
    <scope>NUCLEOTIDE SEQUENCE [LARGE SCALE GENOMIC DNA]</scope>
    <source>
        <strain evidence="1 2">Enr13</strain>
    </source>
</reference>
<dbReference type="KEGG" id="snep:Enr13x_31110"/>
<dbReference type="EMBL" id="CP037423">
    <property type="protein sequence ID" value="QDV43256.1"/>
    <property type="molecule type" value="Genomic_DNA"/>
</dbReference>
<gene>
    <name evidence="1" type="ORF">Enr13x_31110</name>
</gene>
<keyword evidence="2" id="KW-1185">Reference proteome</keyword>
<dbReference type="InterPro" id="IPR039498">
    <property type="entry name" value="NTP_transf_5"/>
</dbReference>
<name>A0A518HQW7_9BACT</name>
<dbReference type="Gene3D" id="3.40.50.300">
    <property type="entry name" value="P-loop containing nucleotide triphosphate hydrolases"/>
    <property type="match status" value="1"/>
</dbReference>
<accession>A0A518HQW7</accession>
<dbReference type="Pfam" id="PF14907">
    <property type="entry name" value="NTP_transf_5"/>
    <property type="match status" value="1"/>
</dbReference>
<dbReference type="SUPFAM" id="SSF53795">
    <property type="entry name" value="PEP carboxykinase-like"/>
    <property type="match status" value="1"/>
</dbReference>
<sequence>MSEVLLNTSTSDETLTTGTNRVLIKDVVVSDISTRLRNEGLGFRFGPYQFRVRSDLNIIAEAIHVVQAHRAFRPPEDLPDFTLDFQAGSERFHRAIICSVDGVIWRTWPRRLSVAAMEWVTSWCFFRQSYNHLAFHAAAAVVPGTDQTIVFPGNSGAGKSTLASTLMLSGWKLLSDETALFDLEDQRVYGLGRPTILKGHSLDLIESRFGDRAVFGPRERILDPPSAIAHLRPTPESVSAVGSTFPIGAFVLPSRSSDPSTPCQLERLSIDESFVHLTQLGINFRMMGRRGFDDTIHLARTVPAYRLHYHDAGDAERFLREQNLFSSASPAVVKEPVSAAEQRSAVEVVGASNENARSSQVIVSSGDAKKLETERDPAELLRLVNRLREDASICREWDLRTWDRVIRFANHTSSLAQISHDLHCGGLVEYLPVGVRARLQRENWLTAFNHRIIRYETAAVGRILAPLQVPLVLLKGSAYLTAGCEWAAGRTTNDIDLLVREQDLDDVDRALRRNEFAPNEYNSDRDERYYRRWLHELAPRSHVYRHIEIDLHFRLLPFGDPYSFPVDGMIDRSRPIPGTPYSWLDPVDCVLNSIVNLGHTGEYRRAFRDLWDLRYLVESSGGETPFDWEALSSRTERYGLAKTVGNVLALAAELVGLELPPGWMEQTTGASIESIRSRRLYRMMRTASIPDGRAYRSRRRRTAIWFLEHYPLPKIRTWLDPLTWTKRVKFIQGG</sequence>
<dbReference type="AlphaFoldDB" id="A0A518HQW7"/>
<evidence type="ECO:0000313" key="1">
    <source>
        <dbReference type="EMBL" id="QDV43256.1"/>
    </source>
</evidence>
<dbReference type="InterPro" id="IPR027417">
    <property type="entry name" value="P-loop_NTPase"/>
</dbReference>